<feature type="region of interest" description="Disordered" evidence="1">
    <location>
        <begin position="158"/>
        <end position="177"/>
    </location>
</feature>
<keyword evidence="4" id="KW-1185">Reference proteome</keyword>
<reference evidence="3 4" key="1">
    <citation type="journal article" date="2023" name="Sci. Data">
        <title>Genome assembly of the Korean intertidal mud-creeper Batillaria attramentaria.</title>
        <authorList>
            <person name="Patra A.K."/>
            <person name="Ho P.T."/>
            <person name="Jun S."/>
            <person name="Lee S.J."/>
            <person name="Kim Y."/>
            <person name="Won Y.J."/>
        </authorList>
    </citation>
    <scope>NUCLEOTIDE SEQUENCE [LARGE SCALE GENOMIC DNA]</scope>
    <source>
        <strain evidence="3">Wonlab-2016</strain>
    </source>
</reference>
<evidence type="ECO:0000313" key="3">
    <source>
        <dbReference type="EMBL" id="KAK7488821.1"/>
    </source>
</evidence>
<organism evidence="3 4">
    <name type="scientific">Batillaria attramentaria</name>
    <dbReference type="NCBI Taxonomy" id="370345"/>
    <lineage>
        <taxon>Eukaryota</taxon>
        <taxon>Metazoa</taxon>
        <taxon>Spiralia</taxon>
        <taxon>Lophotrochozoa</taxon>
        <taxon>Mollusca</taxon>
        <taxon>Gastropoda</taxon>
        <taxon>Caenogastropoda</taxon>
        <taxon>Sorbeoconcha</taxon>
        <taxon>Cerithioidea</taxon>
        <taxon>Batillariidae</taxon>
        <taxon>Batillaria</taxon>
    </lineage>
</organism>
<keyword evidence="2" id="KW-0732">Signal</keyword>
<dbReference type="Proteomes" id="UP001519460">
    <property type="component" value="Unassembled WGS sequence"/>
</dbReference>
<evidence type="ECO:0000256" key="1">
    <source>
        <dbReference type="SAM" id="MobiDB-lite"/>
    </source>
</evidence>
<name>A0ABD0KNU5_9CAEN</name>
<feature type="compositionally biased region" description="Polar residues" evidence="1">
    <location>
        <begin position="163"/>
        <end position="177"/>
    </location>
</feature>
<comment type="caution">
    <text evidence="3">The sequence shown here is derived from an EMBL/GenBank/DDBJ whole genome shotgun (WGS) entry which is preliminary data.</text>
</comment>
<dbReference type="EMBL" id="JACVVK020000146">
    <property type="protein sequence ID" value="KAK7488821.1"/>
    <property type="molecule type" value="Genomic_DNA"/>
</dbReference>
<evidence type="ECO:0000313" key="4">
    <source>
        <dbReference type="Proteomes" id="UP001519460"/>
    </source>
</evidence>
<evidence type="ECO:0000256" key="2">
    <source>
        <dbReference type="SAM" id="SignalP"/>
    </source>
</evidence>
<dbReference type="AlphaFoldDB" id="A0ABD0KNU5"/>
<sequence length="383" mass="41187">MALTGRDTVALFLVAVNVISGWEPANVTNVAQQNVSYTVTEVKRTNNNLGVSTNHQEDLFQTASPPLTKTDTLNVVAGLQSGFFQEALVFTQNETLTTSFDAHDSHRPKSAALNESAELIVSYGVPNDSMQTSKSPVTVVFVSKSSVLAAEMSHYHNAHDSDSFSTETPGSSFSTPGIPSSVKNNPAVFNLSTKDIAVCAGERRKIEIDADEGVIVLNSHAVNFSDDTFKRRPSVDDACVIAVKVSSASVVLLQAVDQPLPCDWANGTSAYYSHKLEVLEGSHGSQLKMAVGKDCQIRPIYSITNFLTIVLSKRDPSCPSQSSCSKAHNVFGQSLLLRFSAVPASERPDLEVRYSSFTKGIVHQCLHGNPHLARVCVVGCLAV</sequence>
<gene>
    <name evidence="3" type="ORF">BaRGS_00019956</name>
</gene>
<accession>A0ABD0KNU5</accession>
<proteinExistence type="predicted"/>
<protein>
    <submittedName>
        <fullName evidence="3">Uncharacterized protein</fullName>
    </submittedName>
</protein>
<feature type="chain" id="PRO_5044820938" evidence="2">
    <location>
        <begin position="22"/>
        <end position="383"/>
    </location>
</feature>
<feature type="signal peptide" evidence="2">
    <location>
        <begin position="1"/>
        <end position="21"/>
    </location>
</feature>